<sequence length="684" mass="72314">MPATGKAQRTAYLLPPLLQGAHTATAMVVQVRDIFHHNASRNDAHAQAAPACGTRAGLKAYYNAGVSNVADGVWPDITGNFPATMGGAYTASGTTVLFTQGYADTGMTKSSFKSSSDNSWTVAAWVKYTGSPSQGYSAIVGGHDPSGSGTEFFIGKNYGNTCLGVQDLQYYPDACGISLFDGNYHSVVVSVASGSGTVYVDATNVYSNTWSGVNEDEQIRIGVELQGSGFYWTGEIKEVAFLERALTASEVLTMHQDMSTGTVYCQQPEPTPPPTSACGTRVGLKAYYNAGVSNVADGVWPDITGNFPATMGGAYTASGTTVIFTQGYADTGMTKSSFKSSSDNSWTVAAWVKYTGSPSQGYSAIVGGHDPSGSGTEFFIGKNYGNTCLGVQDLQWYPDVCGISLFDGNYHSVVVSVASGSGTVYVDATNVYSNTWSGVNEDEQIRIGVELQGSGFYWAGEIKEVAFLERALTASEVLTMHQDMSTGTSYCQEPTPAPTPSPTPAPAPAQSSAVGDPHMQNVHGERFDLTVPGSHVLINIPRGGRVEQALLRVQANSRRMGSQCADMYFTDVNVTGYWAEAKKTGGYYHSASQSERSIPEWVAFGKVELKIVHGRTGAGVSYLNVHVKHLARAGFPVGGLLGEDDHSDVSAPATECMQQMSLQTRAHPNGSVTPAASTAEGSLD</sequence>
<reference evidence="2" key="1">
    <citation type="submission" date="2023-10" db="EMBL/GenBank/DDBJ databases">
        <authorList>
            <person name="Chen Y."/>
            <person name="Shah S."/>
            <person name="Dougan E. K."/>
            <person name="Thang M."/>
            <person name="Chan C."/>
        </authorList>
    </citation>
    <scope>NUCLEOTIDE SEQUENCE [LARGE SCALE GENOMIC DNA]</scope>
</reference>
<evidence type="ECO:0000256" key="1">
    <source>
        <dbReference type="SAM" id="MobiDB-lite"/>
    </source>
</evidence>
<dbReference type="InterPro" id="IPR013320">
    <property type="entry name" value="ConA-like_dom_sf"/>
</dbReference>
<feature type="region of interest" description="Disordered" evidence="1">
    <location>
        <begin position="486"/>
        <end position="520"/>
    </location>
</feature>
<dbReference type="Gene3D" id="2.60.120.200">
    <property type="match status" value="2"/>
</dbReference>
<organism evidence="2 3">
    <name type="scientific">Prorocentrum cordatum</name>
    <dbReference type="NCBI Taxonomy" id="2364126"/>
    <lineage>
        <taxon>Eukaryota</taxon>
        <taxon>Sar</taxon>
        <taxon>Alveolata</taxon>
        <taxon>Dinophyceae</taxon>
        <taxon>Prorocentrales</taxon>
        <taxon>Prorocentraceae</taxon>
        <taxon>Prorocentrum</taxon>
    </lineage>
</organism>
<keyword evidence="3" id="KW-1185">Reference proteome</keyword>
<dbReference type="EMBL" id="CAUYUJ010021660">
    <property type="protein sequence ID" value="CAK0906214.1"/>
    <property type="molecule type" value="Genomic_DNA"/>
</dbReference>
<proteinExistence type="predicted"/>
<dbReference type="Proteomes" id="UP001189429">
    <property type="component" value="Unassembled WGS sequence"/>
</dbReference>
<protein>
    <recommendedName>
        <fullName evidence="4">Staphylococcus aureus surface protein A</fullName>
    </recommendedName>
</protein>
<comment type="caution">
    <text evidence="2">The sequence shown here is derived from an EMBL/GenBank/DDBJ whole genome shotgun (WGS) entry which is preliminary data.</text>
</comment>
<name>A0ABN9Y2W9_9DINO</name>
<feature type="compositionally biased region" description="Pro residues" evidence="1">
    <location>
        <begin position="495"/>
        <end position="507"/>
    </location>
</feature>
<gene>
    <name evidence="2" type="ORF">PCOR1329_LOCUS81626</name>
</gene>
<feature type="region of interest" description="Disordered" evidence="1">
    <location>
        <begin position="662"/>
        <end position="684"/>
    </location>
</feature>
<evidence type="ECO:0000313" key="3">
    <source>
        <dbReference type="Proteomes" id="UP001189429"/>
    </source>
</evidence>
<dbReference type="SUPFAM" id="SSF49899">
    <property type="entry name" value="Concanavalin A-like lectins/glucanases"/>
    <property type="match status" value="2"/>
</dbReference>
<dbReference type="Pfam" id="PF13385">
    <property type="entry name" value="Laminin_G_3"/>
    <property type="match status" value="2"/>
</dbReference>
<evidence type="ECO:0008006" key="4">
    <source>
        <dbReference type="Google" id="ProtNLM"/>
    </source>
</evidence>
<accession>A0ABN9Y2W9</accession>
<evidence type="ECO:0000313" key="2">
    <source>
        <dbReference type="EMBL" id="CAK0906214.1"/>
    </source>
</evidence>